<feature type="domain" description="Glycoside hydrolase family 20 catalytic" evidence="10">
    <location>
        <begin position="557"/>
        <end position="599"/>
    </location>
</feature>
<dbReference type="OrthoDB" id="9763537at2"/>
<dbReference type="Proteomes" id="UP000194204">
    <property type="component" value="Unassembled WGS sequence"/>
</dbReference>
<feature type="chain" id="PRO_5012327689" description="beta-N-acetylhexosaminidase" evidence="9">
    <location>
        <begin position="23"/>
        <end position="811"/>
    </location>
</feature>
<evidence type="ECO:0000259" key="11">
    <source>
        <dbReference type="Pfam" id="PF02838"/>
    </source>
</evidence>
<evidence type="ECO:0000313" key="12">
    <source>
        <dbReference type="EMBL" id="OTA21406.1"/>
    </source>
</evidence>
<dbReference type="Pfam" id="PF00728">
    <property type="entry name" value="Glyco_hydro_20"/>
    <property type="match status" value="2"/>
</dbReference>
<feature type="active site" description="Proton donor" evidence="8">
    <location>
        <position position="328"/>
    </location>
</feature>
<name>A0A1Y2SQP0_9GAMM</name>
<proteinExistence type="inferred from homology"/>
<dbReference type="InterPro" id="IPR017853">
    <property type="entry name" value="GH"/>
</dbReference>
<comment type="catalytic activity">
    <reaction evidence="1">
        <text>Hydrolysis of terminal non-reducing N-acetyl-D-hexosamine residues in N-acetyl-beta-D-hexosaminides.</text>
        <dbReference type="EC" id="3.2.1.52"/>
    </reaction>
</comment>
<dbReference type="PANTHER" id="PTHR22600:SF57">
    <property type="entry name" value="BETA-N-ACETYLHEXOSAMINIDASE"/>
    <property type="match status" value="1"/>
</dbReference>
<dbReference type="Pfam" id="PF02838">
    <property type="entry name" value="Glyco_hydro_20b"/>
    <property type="match status" value="1"/>
</dbReference>
<dbReference type="GO" id="GO:0004563">
    <property type="term" value="F:beta-N-acetylhexosaminidase activity"/>
    <property type="evidence" value="ECO:0007669"/>
    <property type="project" value="UniProtKB-EC"/>
</dbReference>
<feature type="domain" description="Glycoside hydrolase family 20 catalytic" evidence="10">
    <location>
        <begin position="172"/>
        <end position="431"/>
    </location>
</feature>
<gene>
    <name evidence="12" type="ORF">Xbed_00635</name>
</gene>
<protein>
    <recommendedName>
        <fullName evidence="3">beta-N-acetylhexosaminidase</fullName>
        <ecNumber evidence="3">3.2.1.52</ecNumber>
    </recommendedName>
    <alternativeName>
        <fullName evidence="6">Beta-N-acetylhexosaminidase</fullName>
    </alternativeName>
    <alternativeName>
        <fullName evidence="7">N-acetyl-beta-glucosaminidase</fullName>
    </alternativeName>
</protein>
<dbReference type="Gene3D" id="3.20.20.80">
    <property type="entry name" value="Glycosidases"/>
    <property type="match status" value="2"/>
</dbReference>
<evidence type="ECO:0000256" key="6">
    <source>
        <dbReference type="ARBA" id="ARBA00030512"/>
    </source>
</evidence>
<evidence type="ECO:0000256" key="2">
    <source>
        <dbReference type="ARBA" id="ARBA00006285"/>
    </source>
</evidence>
<dbReference type="PRINTS" id="PR00738">
    <property type="entry name" value="GLHYDRLASE20"/>
</dbReference>
<keyword evidence="5" id="KW-0326">Glycosidase</keyword>
<reference evidence="12 13" key="1">
    <citation type="submission" date="2017-01" db="EMBL/GenBank/DDBJ databases">
        <title>Deconstructing symbiosis and pathogenesis requirements using a combined genomic-metabolomic approach.</title>
        <authorList>
            <person name="Tobias N.J."/>
            <person name="Wolff H."/>
            <person name="Djahanschiri B."/>
            <person name="Ebersberger I."/>
            <person name="Bode H.B."/>
        </authorList>
    </citation>
    <scope>NUCLEOTIDE SEQUENCE [LARGE SCALE GENOMIC DNA]</scope>
    <source>
        <strain evidence="12 13">DSM 4764</strain>
    </source>
</reference>
<dbReference type="EMBL" id="MUBK01000003">
    <property type="protein sequence ID" value="OTA21406.1"/>
    <property type="molecule type" value="Genomic_DNA"/>
</dbReference>
<comment type="caution">
    <text evidence="12">The sequence shown here is derived from an EMBL/GenBank/DDBJ whole genome shotgun (WGS) entry which is preliminary data.</text>
</comment>
<keyword evidence="9" id="KW-0732">Signal</keyword>
<keyword evidence="4" id="KW-0378">Hydrolase</keyword>
<evidence type="ECO:0000256" key="1">
    <source>
        <dbReference type="ARBA" id="ARBA00001231"/>
    </source>
</evidence>
<dbReference type="SUPFAM" id="SSF55545">
    <property type="entry name" value="beta-N-acetylhexosaminidase-like domain"/>
    <property type="match status" value="1"/>
</dbReference>
<dbReference type="Gene3D" id="3.30.379.10">
    <property type="entry name" value="Chitobiase/beta-hexosaminidase domain 2-like"/>
    <property type="match status" value="1"/>
</dbReference>
<evidence type="ECO:0000256" key="8">
    <source>
        <dbReference type="PIRSR" id="PIRSR625705-1"/>
    </source>
</evidence>
<dbReference type="GO" id="GO:0005975">
    <property type="term" value="P:carbohydrate metabolic process"/>
    <property type="evidence" value="ECO:0007669"/>
    <property type="project" value="InterPro"/>
</dbReference>
<keyword evidence="13" id="KW-1185">Reference proteome</keyword>
<dbReference type="GO" id="GO:0016020">
    <property type="term" value="C:membrane"/>
    <property type="evidence" value="ECO:0007669"/>
    <property type="project" value="TreeGrafter"/>
</dbReference>
<sequence length="811" mass="91832">MKFSFHQLLFIVALNYSFSSLAASANHLPLMPWPQQISVQPGRLYQIDRKLHITVSGDDMQEAVSYWRKRIEAQTGWVLPSGDATFSSTQAISTQAISTQTIKINIARRTPPIPQPDSDESYQLLIDSHGITLKAATRFGALRGMETLLQLLQNDAKGTYLPLVNITDKPRFSWRGVMLDSARHFLPIEAIKRQLDGMAAAKMNVFHWHLTDDQGWRFASDHYPKLQQLASDGQFYSKEQMRDLVAYASHLGIRVVPEIDLPGHASAIAVAYPELISVRGTYAMQREWGVHKPTLDPSNPQVHQFADTLIGEVADIFPDPYIHIGGDEVDASQWQVSEKIQAFMQEKELKDTHALQAWFNQELEKMLEKHGRKMVGWDEIYHPSLPRSIVIQSWQGQDSLGKTADDGYQGILSTGFYLDQPQSTAYHYRNEILPQALGIDDSVKANETAQSWSFTMPRLKGSPVTGSFTLIQDNKGTWRGFIDFAGKSRRAVNKMVWQGDTVKFTVDSWMGETTPVVTLDQKQKTAGGYILLGNVRYPITGEKLAEAPAGKQPVVPASQHQQNILGAEAALWSENVTAEILDIKLWPRTFAIAERLWSAKDVTNEKHMYPRLQAMDAWTTVSVGLQQQANTQRLMTRLANSTNIEPLQIFAEAVEPAQYYSRHHAKFQAGNYHQYEPLYRFADAIGPESHVVREMDILVNRLLKNKQDWQAEQALRARLIRWRDNHDPLMKIVKANYMMRDLVPVANDVGEIAELGLLMLDHLKAGKTFSPQQQQDAQKRLSQGAQMRDEVVIRAVYPLEQMLEHLSKSTQ</sequence>
<organism evidence="12 13">
    <name type="scientific">Xenorhabdus beddingii</name>
    <dbReference type="NCBI Taxonomy" id="40578"/>
    <lineage>
        <taxon>Bacteria</taxon>
        <taxon>Pseudomonadati</taxon>
        <taxon>Pseudomonadota</taxon>
        <taxon>Gammaproteobacteria</taxon>
        <taxon>Enterobacterales</taxon>
        <taxon>Morganellaceae</taxon>
        <taxon>Xenorhabdus</taxon>
    </lineage>
</organism>
<dbReference type="SUPFAM" id="SSF51445">
    <property type="entry name" value="(Trans)glycosidases"/>
    <property type="match status" value="1"/>
</dbReference>
<dbReference type="EC" id="3.2.1.52" evidence="3"/>
<comment type="similarity">
    <text evidence="2">Belongs to the glycosyl hydrolase 20 family.</text>
</comment>
<evidence type="ECO:0000256" key="7">
    <source>
        <dbReference type="ARBA" id="ARBA00033000"/>
    </source>
</evidence>
<dbReference type="AlphaFoldDB" id="A0A1Y2SQP0"/>
<accession>A0A1Y2SQP0</accession>
<evidence type="ECO:0000313" key="13">
    <source>
        <dbReference type="Proteomes" id="UP000194204"/>
    </source>
</evidence>
<evidence type="ECO:0000256" key="5">
    <source>
        <dbReference type="ARBA" id="ARBA00023295"/>
    </source>
</evidence>
<evidence type="ECO:0000256" key="9">
    <source>
        <dbReference type="SAM" id="SignalP"/>
    </source>
</evidence>
<dbReference type="RefSeq" id="WP_086111499.1">
    <property type="nucleotide sequence ID" value="NZ_CAWNHF010000134.1"/>
</dbReference>
<dbReference type="InterPro" id="IPR025705">
    <property type="entry name" value="Beta_hexosaminidase_sua/sub"/>
</dbReference>
<evidence type="ECO:0000256" key="3">
    <source>
        <dbReference type="ARBA" id="ARBA00012663"/>
    </source>
</evidence>
<evidence type="ECO:0000256" key="4">
    <source>
        <dbReference type="ARBA" id="ARBA00022801"/>
    </source>
</evidence>
<dbReference type="InterPro" id="IPR015882">
    <property type="entry name" value="HEX_bac_N"/>
</dbReference>
<dbReference type="GO" id="GO:0030203">
    <property type="term" value="P:glycosaminoglycan metabolic process"/>
    <property type="evidence" value="ECO:0007669"/>
    <property type="project" value="TreeGrafter"/>
</dbReference>
<dbReference type="InterPro" id="IPR015883">
    <property type="entry name" value="Glyco_hydro_20_cat"/>
</dbReference>
<evidence type="ECO:0000259" key="10">
    <source>
        <dbReference type="Pfam" id="PF00728"/>
    </source>
</evidence>
<dbReference type="InterPro" id="IPR029018">
    <property type="entry name" value="Hex-like_dom2"/>
</dbReference>
<feature type="domain" description="Beta-hexosaminidase bacterial type N-terminal" evidence="11">
    <location>
        <begin position="29"/>
        <end position="168"/>
    </location>
</feature>
<dbReference type="PANTHER" id="PTHR22600">
    <property type="entry name" value="BETA-HEXOSAMINIDASE"/>
    <property type="match status" value="1"/>
</dbReference>
<dbReference type="STRING" id="40578.Xbed_00635"/>
<feature type="signal peptide" evidence="9">
    <location>
        <begin position="1"/>
        <end position="22"/>
    </location>
</feature>